<dbReference type="SUPFAM" id="SSF58104">
    <property type="entry name" value="Methyl-accepting chemotaxis protein (MCP) signaling domain"/>
    <property type="match status" value="1"/>
</dbReference>
<dbReference type="InterPro" id="IPR057369">
    <property type="entry name" value="VG15"/>
</dbReference>
<dbReference type="GeneID" id="60322141"/>
<dbReference type="KEGG" id="vg:60322141"/>
<accession>A0A2R4AQ06</accession>
<feature type="region of interest" description="Disordered" evidence="2">
    <location>
        <begin position="723"/>
        <end position="748"/>
    </location>
</feature>
<dbReference type="Pfam" id="PF25310">
    <property type="entry name" value="VG15"/>
    <property type="match status" value="1"/>
</dbReference>
<dbReference type="EMBL" id="MH051255">
    <property type="protein sequence ID" value="AVR77132.1"/>
    <property type="molecule type" value="Genomic_DNA"/>
</dbReference>
<organism evidence="3 4">
    <name type="scientific">Mycobacterium phage Leston</name>
    <dbReference type="NCBI Taxonomy" id="2126952"/>
    <lineage>
        <taxon>Viruses</taxon>
        <taxon>Duplodnaviria</taxon>
        <taxon>Heunggongvirae</taxon>
        <taxon>Uroviricota</taxon>
        <taxon>Caudoviricetes</taxon>
        <taxon>Weiservirinae</taxon>
        <taxon>Kratiovirus</taxon>
        <taxon>Kratiovirus leston</taxon>
    </lineage>
</organism>
<name>A0A2R4AQ06_9CAUD</name>
<feature type="region of interest" description="Disordered" evidence="2">
    <location>
        <begin position="234"/>
        <end position="273"/>
    </location>
</feature>
<dbReference type="RefSeq" id="YP_009950720.1">
    <property type="nucleotide sequence ID" value="NC_051594.1"/>
</dbReference>
<sequence>MTEAVPEFQGTLVRLSDEAGTAVERFVPRLGALTKSEGLAVISDAYPKLILPFIGAAGVLTARWYSEQKALPRATGFAVEPAALPLDDKLAASGRWALVQRDPAGALQGTVRRSVFDQSRDTVLGNANREGVRWARYASANACGFCRMLATRSLTAGGAGAPGLYRSERAALGSPHKKNARGHDHCKCLAVPVRSGTYEPPAYVHDWLDDYNEVSRDENGVLLPEWQIAARMERRAEERTGRARRKPGRPRKEKPQPDFDRLAIEAGPERKPQRVVRHLTEKSEQVEAAAKPLRDRVETAQRLASRADEVVNTAAGISSKVKQVTDVADKVLGGAVPVVRDVKLVVDTADKALQTAAQVTGGVSKVADAAAVAVDSTVDIAHGVKQIAGEVSSVLDDATAVALGVRTLLVDTGKAARGTASDLRNVRSVSDLADTITDAVDVARRTHAETAALVEDARGVVEATQGIAEGIRELPLVLQKPIADVQELARTVRDAVDDVDQFGDDAAALARAVKRLVDAVADWRRAEAAAEVPRPPVFVRSERLDTPQAIEAGPKAIEAGRSDRLPVVRPQADEPRQTVYVRSERLDTPQAIEAGPKAIEAGRSDRLPVVRPRSAVEPVTQPAGKPVFVRSERLDLPKALDAGAGEGAALPAVAEQRAIEAARTPALPAAAERKALEASHRPPVDEEALERQRILDWLDAEDEHNHAVAYWQRVDDELAKPFGGEPEVKPTPAVSAAKRPRKPKRTLDDVEREMNAALETGDDALIDKLAAEMERIELREQAAAERAAAKAAERAAARQAKADAAEAELRAKHDRIFELIEAGEDPDVAEAEVLGEALDTVRRRNFMRAAQAEGHHGNTFTKVLKQKYYQLANEAYQAAEDATNGNMLKPKFEGKVDPASLWSMSDRDARKYMSEEMAAWFDDNGRLTFMAYRQAVLDGRGNWRNPLTEDYLQ</sequence>
<reference evidence="3 4" key="1">
    <citation type="submission" date="2018-03" db="EMBL/GenBank/DDBJ databases">
        <authorList>
            <person name="Basco F."/>
            <person name="Beherens K."/>
            <person name="Boots K."/>
            <person name="Caro A."/>
            <person name="Chapina-Guizar A."/>
            <person name="Devine A."/>
            <person name="Diaz D.L."/>
            <person name="Flores Y."/>
            <person name="Granillo K."/>
            <person name="Johnson J."/>
            <person name="Llano M."/>
            <person name="Mata L."/>
            <person name="Mercier L."/>
            <person name="Morales J."/>
            <person name="Muniz L."/>
            <person name="Munoz S."/>
            <person name="Okwanwanne A."/>
            <person name="Olivas J."/>
            <person name="Ramos A."/>
            <person name="Rangel E."/>
            <person name="Rosas-Acosta G."/>
            <person name="Saavedra D."/>
            <person name="Salama I."/>
            <person name="Shamaley A."/>
            <person name="Tucker I."/>
            <person name="Bowman C.A."/>
            <person name="Russell D.A."/>
            <person name="Pope W.H."/>
            <person name="Jacobs-Sera D."/>
            <person name="Hatfull G.F."/>
        </authorList>
    </citation>
    <scope>NUCLEOTIDE SEQUENCE [LARGE SCALE GENOMIC DNA]</scope>
</reference>
<evidence type="ECO:0000313" key="4">
    <source>
        <dbReference type="Proteomes" id="UP000244461"/>
    </source>
</evidence>
<keyword evidence="4" id="KW-1185">Reference proteome</keyword>
<evidence type="ECO:0000256" key="2">
    <source>
        <dbReference type="SAM" id="MobiDB-lite"/>
    </source>
</evidence>
<feature type="coiled-coil region" evidence="1">
    <location>
        <begin position="766"/>
        <end position="810"/>
    </location>
</feature>
<proteinExistence type="predicted"/>
<keyword evidence="1" id="KW-0175">Coiled coil</keyword>
<protein>
    <submittedName>
        <fullName evidence="3">MuF-like minor capsid protein</fullName>
    </submittedName>
</protein>
<feature type="compositionally biased region" description="Basic residues" evidence="2">
    <location>
        <begin position="242"/>
        <end position="252"/>
    </location>
</feature>
<feature type="compositionally biased region" description="Basic and acidic residues" evidence="2">
    <location>
        <begin position="253"/>
        <end position="273"/>
    </location>
</feature>
<evidence type="ECO:0000313" key="3">
    <source>
        <dbReference type="EMBL" id="AVR77132.1"/>
    </source>
</evidence>
<gene>
    <name evidence="3" type="primary">8</name>
    <name evidence="3" type="ORF">SEA_LESTON_8</name>
</gene>
<evidence type="ECO:0000256" key="1">
    <source>
        <dbReference type="SAM" id="Coils"/>
    </source>
</evidence>
<dbReference type="Proteomes" id="UP000244461">
    <property type="component" value="Segment"/>
</dbReference>